<name>A0A645HDT4_9ZZZZ</name>
<comment type="caution">
    <text evidence="1">The sequence shown here is derived from an EMBL/GenBank/DDBJ whole genome shotgun (WGS) entry which is preliminary data.</text>
</comment>
<organism evidence="1">
    <name type="scientific">bioreactor metagenome</name>
    <dbReference type="NCBI Taxonomy" id="1076179"/>
    <lineage>
        <taxon>unclassified sequences</taxon>
        <taxon>metagenomes</taxon>
        <taxon>ecological metagenomes</taxon>
    </lineage>
</organism>
<gene>
    <name evidence="1" type="ORF">SDC9_183798</name>
</gene>
<proteinExistence type="predicted"/>
<reference evidence="1" key="1">
    <citation type="submission" date="2019-08" db="EMBL/GenBank/DDBJ databases">
        <authorList>
            <person name="Kucharzyk K."/>
            <person name="Murdoch R.W."/>
            <person name="Higgins S."/>
            <person name="Loffler F."/>
        </authorList>
    </citation>
    <scope>NUCLEOTIDE SEQUENCE</scope>
</reference>
<protein>
    <submittedName>
        <fullName evidence="1">Uncharacterized protein</fullName>
    </submittedName>
</protein>
<evidence type="ECO:0000313" key="1">
    <source>
        <dbReference type="EMBL" id="MPN36289.1"/>
    </source>
</evidence>
<sequence length="192" mass="22345">MMVRNMFRRLDGHDLPDLRQALLDFDIERRVPQHMADHHFAVILLRRVNKLPHLVLVNRKRLLEKHVVSRFQQRDRCGDVLMVHRAVDHGVRKLRRGGKRVCGFKTPVFRQVEKLPAHFAAQGVRVGNADNAQLVRRGLRVHPVDDRAMPRADDNRCNRHGLILLCHGYILKIDITQSACRRYTSRQAPSRA</sequence>
<dbReference type="AlphaFoldDB" id="A0A645HDT4"/>
<dbReference type="EMBL" id="VSSQ01090334">
    <property type="protein sequence ID" value="MPN36289.1"/>
    <property type="molecule type" value="Genomic_DNA"/>
</dbReference>
<accession>A0A645HDT4</accession>